<evidence type="ECO:0000256" key="1">
    <source>
        <dbReference type="ARBA" id="ARBA00001164"/>
    </source>
</evidence>
<keyword evidence="6 9" id="KW-0822">Tryptophan biosynthesis</keyword>
<keyword evidence="12" id="KW-1185">Reference proteome</keyword>
<evidence type="ECO:0000256" key="5">
    <source>
        <dbReference type="ARBA" id="ARBA00022605"/>
    </source>
</evidence>
<dbReference type="SUPFAM" id="SSF51366">
    <property type="entry name" value="Ribulose-phoshate binding barrel"/>
    <property type="match status" value="1"/>
</dbReference>
<dbReference type="PANTHER" id="PTHR42894:SF1">
    <property type="entry name" value="N-(5'-PHOSPHORIBOSYL)ANTHRANILATE ISOMERASE"/>
    <property type="match status" value="1"/>
</dbReference>
<evidence type="ECO:0000256" key="6">
    <source>
        <dbReference type="ARBA" id="ARBA00022822"/>
    </source>
</evidence>
<keyword evidence="5 9" id="KW-0028">Amino-acid biosynthesis</keyword>
<evidence type="ECO:0000259" key="10">
    <source>
        <dbReference type="Pfam" id="PF00697"/>
    </source>
</evidence>
<evidence type="ECO:0000256" key="9">
    <source>
        <dbReference type="HAMAP-Rule" id="MF_00135"/>
    </source>
</evidence>
<feature type="domain" description="N-(5'phosphoribosyl) anthranilate isomerase (PRAI)" evidence="10">
    <location>
        <begin position="13"/>
        <end position="231"/>
    </location>
</feature>
<dbReference type="PANTHER" id="PTHR42894">
    <property type="entry name" value="N-(5'-PHOSPHORIBOSYL)ANTHRANILATE ISOMERASE"/>
    <property type="match status" value="1"/>
</dbReference>
<dbReference type="EC" id="5.3.1.24" evidence="3 9"/>
<evidence type="ECO:0000313" key="12">
    <source>
        <dbReference type="Proteomes" id="UP000658127"/>
    </source>
</evidence>
<evidence type="ECO:0000313" key="11">
    <source>
        <dbReference type="EMBL" id="GGN94373.1"/>
    </source>
</evidence>
<evidence type="ECO:0000256" key="3">
    <source>
        <dbReference type="ARBA" id="ARBA00012572"/>
    </source>
</evidence>
<reference evidence="12" key="1">
    <citation type="journal article" date="2019" name="Int. J. Syst. Evol. Microbiol.">
        <title>The Global Catalogue of Microorganisms (GCM) 10K type strain sequencing project: providing services to taxonomists for standard genome sequencing and annotation.</title>
        <authorList>
            <consortium name="The Broad Institute Genomics Platform"/>
            <consortium name="The Broad Institute Genome Sequencing Center for Infectious Disease"/>
            <person name="Wu L."/>
            <person name="Ma J."/>
        </authorList>
    </citation>
    <scope>NUCLEOTIDE SEQUENCE [LARGE SCALE GENOMIC DNA]</scope>
    <source>
        <strain evidence="12">CGMCC 4.7329</strain>
    </source>
</reference>
<sequence length="265" mass="28139">MTASGPETVHVKAKICGIRSEEDLVKAHDARAEAVGLICGLTHESPDGLTPVQARILSERAGAMWGDDELTRTLVTHLRDAGQILELARNIGVERIQIHGEVTDETVRAVVDAAGELEVFRAVHVIGVTGDNAGDAQEAVQSALRAAEFGCHGVVLDTRTLDRLGGTGLVHDWKVSRQIVQALADTSTQVSLAGGLTPDNVHQAIDQVRPHSVDVNTGVEELGELDKSAIKCAAFTTIAHSWTYSDHPLHANFTEPKALLGAGAH</sequence>
<dbReference type="Pfam" id="PF00697">
    <property type="entry name" value="PRAI"/>
    <property type="match status" value="1"/>
</dbReference>
<dbReference type="InterPro" id="IPR044643">
    <property type="entry name" value="TrpF_fam"/>
</dbReference>
<dbReference type="EMBL" id="BMNE01000008">
    <property type="protein sequence ID" value="GGN94373.1"/>
    <property type="molecule type" value="Genomic_DNA"/>
</dbReference>
<comment type="similarity">
    <text evidence="9">Belongs to the TrpF family.</text>
</comment>
<evidence type="ECO:0000256" key="8">
    <source>
        <dbReference type="ARBA" id="ARBA00023235"/>
    </source>
</evidence>
<protein>
    <recommendedName>
        <fullName evidence="4 9">N-(5'-phosphoribosyl)anthranilate isomerase</fullName>
        <shortName evidence="9">PRAI</shortName>
        <ecNumber evidence="3 9">5.3.1.24</ecNumber>
    </recommendedName>
</protein>
<comment type="caution">
    <text evidence="11">The sequence shown here is derived from an EMBL/GenBank/DDBJ whole genome shotgun (WGS) entry which is preliminary data.</text>
</comment>
<name>A0ABQ2KVV0_9NOCA</name>
<dbReference type="RefSeq" id="WP_189033593.1">
    <property type="nucleotide sequence ID" value="NZ_BMNE01000008.1"/>
</dbReference>
<gene>
    <name evidence="9" type="primary">trpF</name>
    <name evidence="11" type="ORF">GCM10011610_57260</name>
</gene>
<dbReference type="Proteomes" id="UP000658127">
    <property type="component" value="Unassembled WGS sequence"/>
</dbReference>
<keyword evidence="7 9" id="KW-0057">Aromatic amino acid biosynthesis</keyword>
<dbReference type="InterPro" id="IPR001240">
    <property type="entry name" value="PRAI_dom"/>
</dbReference>
<evidence type="ECO:0000256" key="2">
    <source>
        <dbReference type="ARBA" id="ARBA00004664"/>
    </source>
</evidence>
<dbReference type="GO" id="GO:0016853">
    <property type="term" value="F:isomerase activity"/>
    <property type="evidence" value="ECO:0007669"/>
    <property type="project" value="UniProtKB-KW"/>
</dbReference>
<evidence type="ECO:0000256" key="7">
    <source>
        <dbReference type="ARBA" id="ARBA00023141"/>
    </source>
</evidence>
<dbReference type="InterPro" id="IPR013785">
    <property type="entry name" value="Aldolase_TIM"/>
</dbReference>
<proteinExistence type="inferred from homology"/>
<keyword evidence="8 9" id="KW-0413">Isomerase</keyword>
<dbReference type="HAMAP" id="MF_00135">
    <property type="entry name" value="PRAI"/>
    <property type="match status" value="1"/>
</dbReference>
<comment type="catalytic activity">
    <reaction evidence="1 9">
        <text>N-(5-phospho-beta-D-ribosyl)anthranilate = 1-(2-carboxyphenylamino)-1-deoxy-D-ribulose 5-phosphate</text>
        <dbReference type="Rhea" id="RHEA:21540"/>
        <dbReference type="ChEBI" id="CHEBI:18277"/>
        <dbReference type="ChEBI" id="CHEBI:58613"/>
        <dbReference type="EC" id="5.3.1.24"/>
    </reaction>
</comment>
<organism evidence="11 12">
    <name type="scientific">Nocardia rhizosphaerihabitans</name>
    <dbReference type="NCBI Taxonomy" id="1691570"/>
    <lineage>
        <taxon>Bacteria</taxon>
        <taxon>Bacillati</taxon>
        <taxon>Actinomycetota</taxon>
        <taxon>Actinomycetes</taxon>
        <taxon>Mycobacteriales</taxon>
        <taxon>Nocardiaceae</taxon>
        <taxon>Nocardia</taxon>
    </lineage>
</organism>
<evidence type="ECO:0000256" key="4">
    <source>
        <dbReference type="ARBA" id="ARBA00022272"/>
    </source>
</evidence>
<dbReference type="CDD" id="cd00405">
    <property type="entry name" value="PRAI"/>
    <property type="match status" value="1"/>
</dbReference>
<accession>A0ABQ2KVV0</accession>
<comment type="pathway">
    <text evidence="2 9">Amino-acid biosynthesis; L-tryptophan biosynthesis; L-tryptophan from chorismate: step 3/5.</text>
</comment>
<dbReference type="InterPro" id="IPR011060">
    <property type="entry name" value="RibuloseP-bd_barrel"/>
</dbReference>
<dbReference type="Gene3D" id="3.20.20.70">
    <property type="entry name" value="Aldolase class I"/>
    <property type="match status" value="1"/>
</dbReference>